<sequence>MYKAYPKSIENSGLQLASLKQFRGLSTTQAGSGDVNQTQVVRSTHLQDGENLLDWESRIRQSGARIVVVVRGLGFISRFRRRMQRLQSLRLWRSWRSVGRGREREDEGFVRHVGWLTSAALHTKTRMASRIAISSLRATGGPRQPPQQRLDADHNEQMSHRLDDFGSPGVLAPWSPSPYQGRRLLRLINKVPPAQPHRQDCYSPRNWRRRRHEVPDLCIVNEESVVLVASTIVFTYVAKANSEHPQRLARCAHRRHQAAHCQNQCVTTGLFSLRRQVLLVAASVCNLGVSDGLRRRALYNLTDSGIIMQEAVLDRQKLDSDRQPWPSTRRICAI</sequence>
<protein>
    <submittedName>
        <fullName evidence="2">Uncharacterized protein</fullName>
    </submittedName>
</protein>
<evidence type="ECO:0000313" key="3">
    <source>
        <dbReference type="Proteomes" id="UP000521943"/>
    </source>
</evidence>
<name>A0A8H6LZF1_9AGAR</name>
<proteinExistence type="predicted"/>
<dbReference type="AlphaFoldDB" id="A0A8H6LZF1"/>
<evidence type="ECO:0000256" key="1">
    <source>
        <dbReference type="SAM" id="MobiDB-lite"/>
    </source>
</evidence>
<gene>
    <name evidence="2" type="ORF">DFP72DRAFT_852341</name>
</gene>
<comment type="caution">
    <text evidence="2">The sequence shown here is derived from an EMBL/GenBank/DDBJ whole genome shotgun (WGS) entry which is preliminary data.</text>
</comment>
<accession>A0A8H6LZF1</accession>
<reference evidence="2 3" key="1">
    <citation type="submission" date="2020-07" db="EMBL/GenBank/DDBJ databases">
        <title>Comparative genomics of pyrophilous fungi reveals a link between fire events and developmental genes.</title>
        <authorList>
            <consortium name="DOE Joint Genome Institute"/>
            <person name="Steindorff A.S."/>
            <person name="Carver A."/>
            <person name="Calhoun S."/>
            <person name="Stillman K."/>
            <person name="Liu H."/>
            <person name="Lipzen A."/>
            <person name="Pangilinan J."/>
            <person name="Labutti K."/>
            <person name="Bruns T.D."/>
            <person name="Grigoriev I.V."/>
        </authorList>
    </citation>
    <scope>NUCLEOTIDE SEQUENCE [LARGE SCALE GENOMIC DNA]</scope>
    <source>
        <strain evidence="2 3">CBS 144469</strain>
    </source>
</reference>
<dbReference type="Proteomes" id="UP000521943">
    <property type="component" value="Unassembled WGS sequence"/>
</dbReference>
<evidence type="ECO:0000313" key="2">
    <source>
        <dbReference type="EMBL" id="KAF6749778.1"/>
    </source>
</evidence>
<organism evidence="2 3">
    <name type="scientific">Ephemerocybe angulata</name>
    <dbReference type="NCBI Taxonomy" id="980116"/>
    <lineage>
        <taxon>Eukaryota</taxon>
        <taxon>Fungi</taxon>
        <taxon>Dikarya</taxon>
        <taxon>Basidiomycota</taxon>
        <taxon>Agaricomycotina</taxon>
        <taxon>Agaricomycetes</taxon>
        <taxon>Agaricomycetidae</taxon>
        <taxon>Agaricales</taxon>
        <taxon>Agaricineae</taxon>
        <taxon>Psathyrellaceae</taxon>
        <taxon>Ephemerocybe</taxon>
    </lineage>
</organism>
<feature type="region of interest" description="Disordered" evidence="1">
    <location>
        <begin position="135"/>
        <end position="154"/>
    </location>
</feature>
<keyword evidence="3" id="KW-1185">Reference proteome</keyword>
<dbReference type="EMBL" id="JACGCI010000061">
    <property type="protein sequence ID" value="KAF6749778.1"/>
    <property type="molecule type" value="Genomic_DNA"/>
</dbReference>